<proteinExistence type="predicted"/>
<name>A0A915JRZ2_ROMCU</name>
<reference evidence="2" key="1">
    <citation type="submission" date="2022-11" db="UniProtKB">
        <authorList>
            <consortium name="WormBaseParasite"/>
        </authorList>
    </citation>
    <scope>IDENTIFICATION</scope>
</reference>
<sequence>MYDGYLLATFSILLRQNWVSGKENKVRCLKIDHYLRGPSKSKTRPLRKIFIVGKPLTPYFVAKSFSTVASTLARNMGNGESERRLAAFSYSGANFLQ</sequence>
<dbReference type="AlphaFoldDB" id="A0A915JRZ2"/>
<dbReference type="WBParaSite" id="nRc.2.0.1.t28849-RA">
    <property type="protein sequence ID" value="nRc.2.0.1.t28849-RA"/>
    <property type="gene ID" value="nRc.2.0.1.g28849"/>
</dbReference>
<evidence type="ECO:0000313" key="1">
    <source>
        <dbReference type="Proteomes" id="UP000887565"/>
    </source>
</evidence>
<accession>A0A915JRZ2</accession>
<keyword evidence="1" id="KW-1185">Reference proteome</keyword>
<dbReference type="Proteomes" id="UP000887565">
    <property type="component" value="Unplaced"/>
</dbReference>
<protein>
    <submittedName>
        <fullName evidence="2">Uncharacterized protein</fullName>
    </submittedName>
</protein>
<organism evidence="1 2">
    <name type="scientific">Romanomermis culicivorax</name>
    <name type="common">Nematode worm</name>
    <dbReference type="NCBI Taxonomy" id="13658"/>
    <lineage>
        <taxon>Eukaryota</taxon>
        <taxon>Metazoa</taxon>
        <taxon>Ecdysozoa</taxon>
        <taxon>Nematoda</taxon>
        <taxon>Enoplea</taxon>
        <taxon>Dorylaimia</taxon>
        <taxon>Mermithida</taxon>
        <taxon>Mermithoidea</taxon>
        <taxon>Mermithidae</taxon>
        <taxon>Romanomermis</taxon>
    </lineage>
</organism>
<evidence type="ECO:0000313" key="2">
    <source>
        <dbReference type="WBParaSite" id="nRc.2.0.1.t28849-RA"/>
    </source>
</evidence>